<dbReference type="Gene3D" id="3.30.429.10">
    <property type="entry name" value="Macrophage Migration Inhibitory Factor"/>
    <property type="match status" value="1"/>
</dbReference>
<dbReference type="SUPFAM" id="SSF55331">
    <property type="entry name" value="Tautomerase/MIF"/>
    <property type="match status" value="1"/>
</dbReference>
<evidence type="ECO:0000256" key="1">
    <source>
        <dbReference type="ARBA" id="ARBA00004613"/>
    </source>
</evidence>
<evidence type="ECO:0000256" key="3">
    <source>
        <dbReference type="ARBA" id="ARBA00022514"/>
    </source>
</evidence>
<name>A0A2R5LDY0_9ACAR</name>
<dbReference type="InterPro" id="IPR014347">
    <property type="entry name" value="Tautomerase/MIF_sf"/>
</dbReference>
<dbReference type="InterPro" id="IPR001398">
    <property type="entry name" value="Macrophage_inhib_fac"/>
</dbReference>
<dbReference type="GO" id="GO:0050178">
    <property type="term" value="F:phenylpyruvate tautomerase activity"/>
    <property type="evidence" value="ECO:0007669"/>
    <property type="project" value="UniProtKB-EC"/>
</dbReference>
<evidence type="ECO:0000256" key="5">
    <source>
        <dbReference type="ARBA" id="ARBA00023235"/>
    </source>
</evidence>
<evidence type="ECO:0000256" key="4">
    <source>
        <dbReference type="ARBA" id="ARBA00022525"/>
    </source>
</evidence>
<dbReference type="PANTHER" id="PTHR11954:SF6">
    <property type="entry name" value="MACROPHAGE MIGRATION INHIBITORY FACTOR"/>
    <property type="match status" value="1"/>
</dbReference>
<evidence type="ECO:0000256" key="9">
    <source>
        <dbReference type="ARBA" id="ARBA00039086"/>
    </source>
</evidence>
<evidence type="ECO:0000256" key="10">
    <source>
        <dbReference type="ARBA" id="ARBA00041631"/>
    </source>
</evidence>
<dbReference type="Pfam" id="PF01187">
    <property type="entry name" value="MIF"/>
    <property type="match status" value="1"/>
</dbReference>
<comment type="similarity">
    <text evidence="2">Belongs to the MIF family.</text>
</comment>
<comment type="subcellular location">
    <subcellularLocation>
        <location evidence="1">Secreted</location>
    </subcellularLocation>
</comment>
<evidence type="ECO:0000256" key="8">
    <source>
        <dbReference type="ARBA" id="ARBA00038932"/>
    </source>
</evidence>
<dbReference type="EC" id="5.3.3.12" evidence="8"/>
<reference evidence="13" key="1">
    <citation type="submission" date="2018-03" db="EMBL/GenBank/DDBJ databases">
        <title>The relapsing fever spirochete Borrelia turicatae persists in the highly oxidative environment of its soft-bodied tick vector.</title>
        <authorList>
            <person name="Bourret T.J."/>
            <person name="Boyle W.K."/>
            <person name="Valenzuela J.G."/>
            <person name="Oliveira F."/>
            <person name="Lopez J.E."/>
        </authorList>
    </citation>
    <scope>NUCLEOTIDE SEQUENCE</scope>
    <source>
        <strain evidence="13">Kansas strain/isolate</strain>
        <tissue evidence="13">Salivary glands</tissue>
    </source>
</reference>
<dbReference type="GO" id="GO:0005615">
    <property type="term" value="C:extracellular space"/>
    <property type="evidence" value="ECO:0007669"/>
    <property type="project" value="UniProtKB-KW"/>
</dbReference>
<dbReference type="GO" id="GO:0004167">
    <property type="term" value="F:dopachrome isomerase activity"/>
    <property type="evidence" value="ECO:0007669"/>
    <property type="project" value="UniProtKB-EC"/>
</dbReference>
<keyword evidence="3" id="KW-0202">Cytokine</keyword>
<dbReference type="PANTHER" id="PTHR11954">
    <property type="entry name" value="D-DOPACHROME DECARBOXYLASE"/>
    <property type="match status" value="1"/>
</dbReference>
<evidence type="ECO:0000256" key="11">
    <source>
        <dbReference type="ARBA" id="ARBA00041912"/>
    </source>
</evidence>
<evidence type="ECO:0000313" key="13">
    <source>
        <dbReference type="EMBL" id="MBY07668.1"/>
    </source>
</evidence>
<evidence type="ECO:0000256" key="12">
    <source>
        <dbReference type="ARBA" id="ARBA00042730"/>
    </source>
</evidence>
<dbReference type="InterPro" id="IPR019829">
    <property type="entry name" value="Macrophage_inhib_fac_CS"/>
</dbReference>
<proteinExistence type="inferred from homology"/>
<organism evidence="13">
    <name type="scientific">Ornithodoros turicata</name>
    <dbReference type="NCBI Taxonomy" id="34597"/>
    <lineage>
        <taxon>Eukaryota</taxon>
        <taxon>Metazoa</taxon>
        <taxon>Ecdysozoa</taxon>
        <taxon>Arthropoda</taxon>
        <taxon>Chelicerata</taxon>
        <taxon>Arachnida</taxon>
        <taxon>Acari</taxon>
        <taxon>Parasitiformes</taxon>
        <taxon>Ixodida</taxon>
        <taxon>Ixodoidea</taxon>
        <taxon>Argasidae</taxon>
        <taxon>Ornithodorinae</taxon>
        <taxon>Ornithodoros</taxon>
    </lineage>
</organism>
<comment type="catalytic activity">
    <reaction evidence="6">
        <text>3-phenylpyruvate = enol-phenylpyruvate</text>
        <dbReference type="Rhea" id="RHEA:17097"/>
        <dbReference type="ChEBI" id="CHEBI:16815"/>
        <dbReference type="ChEBI" id="CHEBI:18005"/>
        <dbReference type="EC" id="5.3.2.1"/>
    </reaction>
</comment>
<protein>
    <recommendedName>
        <fullName evidence="12">L-dopachrome isomerase</fullName>
        <ecNumber evidence="9">5.3.2.1</ecNumber>
        <ecNumber evidence="8">5.3.3.12</ecNumber>
    </recommendedName>
    <alternativeName>
        <fullName evidence="10">L-dopachrome tautomerase</fullName>
    </alternativeName>
    <alternativeName>
        <fullName evidence="11">Phenylpyruvate tautomerase</fullName>
    </alternativeName>
</protein>
<dbReference type="PROSITE" id="PS01158">
    <property type="entry name" value="MIF"/>
    <property type="match status" value="1"/>
</dbReference>
<dbReference type="AlphaFoldDB" id="A0A2R5LDY0"/>
<keyword evidence="5" id="KW-0413">Isomerase</keyword>
<dbReference type="EC" id="5.3.2.1" evidence="9"/>
<dbReference type="GO" id="GO:0005125">
    <property type="term" value="F:cytokine activity"/>
    <property type="evidence" value="ECO:0007669"/>
    <property type="project" value="UniProtKB-KW"/>
</dbReference>
<sequence>MPTLQINTNILAKDIPKDFLKTTAEVVAKSLGKPLSYVVVHVHPEQMMSFGGTEEPCATANLYSIGRLGKEENIKHSAAIFKHVESTLGIKGNRMYINFFDLPASDVGYDGKTFAA</sequence>
<comment type="catalytic activity">
    <reaction evidence="7">
        <text>L-dopachrome = 5,6-dihydroxyindole-2-carboxylate</text>
        <dbReference type="Rhea" id="RHEA:13041"/>
        <dbReference type="ChEBI" id="CHEBI:16875"/>
        <dbReference type="ChEBI" id="CHEBI:57509"/>
        <dbReference type="EC" id="5.3.3.12"/>
    </reaction>
</comment>
<keyword evidence="4" id="KW-0964">Secreted</keyword>
<evidence type="ECO:0000256" key="2">
    <source>
        <dbReference type="ARBA" id="ARBA00005851"/>
    </source>
</evidence>
<dbReference type="EMBL" id="GGLE01003542">
    <property type="protein sequence ID" value="MBY07668.1"/>
    <property type="molecule type" value="Transcribed_RNA"/>
</dbReference>
<evidence type="ECO:0000256" key="6">
    <source>
        <dbReference type="ARBA" id="ARBA00036735"/>
    </source>
</evidence>
<evidence type="ECO:0000256" key="7">
    <source>
        <dbReference type="ARBA" id="ARBA00036823"/>
    </source>
</evidence>
<accession>A0A2R5LDY0</accession>